<reference evidence="1 2" key="1">
    <citation type="journal article" date="2018" name="Front. Plant Sci.">
        <title>Red Clover (Trifolium pratense) and Zigzag Clover (T. medium) - A Picture of Genomic Similarities and Differences.</title>
        <authorList>
            <person name="Dluhosova J."/>
            <person name="Istvanek J."/>
            <person name="Nedelnik J."/>
            <person name="Repkova J."/>
        </authorList>
    </citation>
    <scope>NUCLEOTIDE SEQUENCE [LARGE SCALE GENOMIC DNA]</scope>
    <source>
        <strain evidence="2">cv. 10/8</strain>
        <tissue evidence="1">Leaf</tissue>
    </source>
</reference>
<dbReference type="Proteomes" id="UP000265520">
    <property type="component" value="Unassembled WGS sequence"/>
</dbReference>
<keyword evidence="2" id="KW-1185">Reference proteome</keyword>
<evidence type="ECO:0000313" key="1">
    <source>
        <dbReference type="EMBL" id="MCI60418.1"/>
    </source>
</evidence>
<dbReference type="AlphaFoldDB" id="A0A392THC8"/>
<evidence type="ECO:0000313" key="2">
    <source>
        <dbReference type="Proteomes" id="UP000265520"/>
    </source>
</evidence>
<feature type="non-terminal residue" evidence="1">
    <location>
        <position position="1"/>
    </location>
</feature>
<accession>A0A392THC8</accession>
<name>A0A392THC8_9FABA</name>
<organism evidence="1 2">
    <name type="scientific">Trifolium medium</name>
    <dbReference type="NCBI Taxonomy" id="97028"/>
    <lineage>
        <taxon>Eukaryota</taxon>
        <taxon>Viridiplantae</taxon>
        <taxon>Streptophyta</taxon>
        <taxon>Embryophyta</taxon>
        <taxon>Tracheophyta</taxon>
        <taxon>Spermatophyta</taxon>
        <taxon>Magnoliopsida</taxon>
        <taxon>eudicotyledons</taxon>
        <taxon>Gunneridae</taxon>
        <taxon>Pentapetalae</taxon>
        <taxon>rosids</taxon>
        <taxon>fabids</taxon>
        <taxon>Fabales</taxon>
        <taxon>Fabaceae</taxon>
        <taxon>Papilionoideae</taxon>
        <taxon>50 kb inversion clade</taxon>
        <taxon>NPAAA clade</taxon>
        <taxon>Hologalegina</taxon>
        <taxon>IRL clade</taxon>
        <taxon>Trifolieae</taxon>
        <taxon>Trifolium</taxon>
    </lineage>
</organism>
<sequence length="35" mass="3625">IARRAGQTAQGAGTRDGWMDFLQAARGATAGVYIS</sequence>
<protein>
    <submittedName>
        <fullName evidence="1">Uncharacterized protein</fullName>
    </submittedName>
</protein>
<dbReference type="EMBL" id="LXQA010581077">
    <property type="protein sequence ID" value="MCI60418.1"/>
    <property type="molecule type" value="Genomic_DNA"/>
</dbReference>
<proteinExistence type="predicted"/>
<comment type="caution">
    <text evidence="1">The sequence shown here is derived from an EMBL/GenBank/DDBJ whole genome shotgun (WGS) entry which is preliminary data.</text>
</comment>